<gene>
    <name evidence="4" type="ORF">C1SCF055_LOCUS12914</name>
</gene>
<dbReference type="CDD" id="cd00200">
    <property type="entry name" value="WD40"/>
    <property type="match status" value="1"/>
</dbReference>
<evidence type="ECO:0000313" key="4">
    <source>
        <dbReference type="EMBL" id="CAI3985470.1"/>
    </source>
</evidence>
<comment type="caution">
    <text evidence="4">The sequence shown here is derived from an EMBL/GenBank/DDBJ whole genome shotgun (WGS) entry which is preliminary data.</text>
</comment>
<dbReference type="SMART" id="SM00320">
    <property type="entry name" value="WD40"/>
    <property type="match status" value="7"/>
</dbReference>
<name>A0A9P1C5I2_9DINO</name>
<evidence type="ECO:0000313" key="6">
    <source>
        <dbReference type="EMBL" id="CAL4772782.1"/>
    </source>
</evidence>
<evidence type="ECO:0000313" key="7">
    <source>
        <dbReference type="Proteomes" id="UP001152797"/>
    </source>
</evidence>
<feature type="repeat" description="WD" evidence="3">
    <location>
        <begin position="426"/>
        <end position="467"/>
    </location>
</feature>
<dbReference type="InterPro" id="IPR001680">
    <property type="entry name" value="WD40_rpt"/>
</dbReference>
<feature type="repeat" description="WD" evidence="3">
    <location>
        <begin position="177"/>
        <end position="199"/>
    </location>
</feature>
<evidence type="ECO:0000256" key="2">
    <source>
        <dbReference type="ARBA" id="ARBA00022737"/>
    </source>
</evidence>
<dbReference type="SUPFAM" id="SSF50978">
    <property type="entry name" value="WD40 repeat-like"/>
    <property type="match status" value="2"/>
</dbReference>
<dbReference type="PRINTS" id="PR00320">
    <property type="entry name" value="GPROTEINBRPT"/>
</dbReference>
<sequence length="530" mass="56040">MAATASVSARLACSGELLTVVDINLDETVANLRSVIAKTAGETCSMWLLTAGRLLLDGELLRDLTSAGSSFAVDIVRCQPMPQLAPPPAAPSNVRVFLRCALTGDAMGEVRLWPLDSVAALREAVLRLCFDDSAATEEGPLQLLLGESCLAGPLPLCSAGVRDGAVLDVLRCEGRCLLTASADGTVRLWDAEHGAHLGSLQQGEWATSLDFHAESLQLAVGLFDCTVKIWSLQHCSCRLTLRGHQGPVMSVAFNVDATLLATGSYDRSARIWRVQDGVCLQSLNGHSDGLNSVSFGNLAPVPEPGADAGPTSCLLTASLDRTARVWHLDAPNDGAAAAAAPAMAHPGEVNSAKFDKDCARICTACADHQVRLWDRNFSCLHVFGGFSSAVSMAMFSPNGSLLCAVGADGEARLWEADGSKEQLLCLKGHHDVATFVTFSPDGQCVATCSSDGTARLWNIESNRCERIFTGHGDAVMAACFLCRGDLGESACKKMSTTGCEIPGCLPENSQFKTYMSVSVLLSGLYSRRTP</sequence>
<keyword evidence="2" id="KW-0677">Repeat</keyword>
<dbReference type="PROSITE" id="PS50294">
    <property type="entry name" value="WD_REPEATS_REGION"/>
    <property type="match status" value="3"/>
</dbReference>
<accession>A0A9P1C5I2</accession>
<reference evidence="5" key="2">
    <citation type="submission" date="2024-04" db="EMBL/GenBank/DDBJ databases">
        <authorList>
            <person name="Chen Y."/>
            <person name="Shah S."/>
            <person name="Dougan E. K."/>
            <person name="Thang M."/>
            <person name="Chan C."/>
        </authorList>
    </citation>
    <scope>NUCLEOTIDE SEQUENCE [LARGE SCALE GENOMIC DNA]</scope>
</reference>
<feature type="repeat" description="WD" evidence="3">
    <location>
        <begin position="241"/>
        <end position="282"/>
    </location>
</feature>
<dbReference type="CDD" id="cd17039">
    <property type="entry name" value="Ubl_ubiquitin_like"/>
    <property type="match status" value="1"/>
</dbReference>
<reference evidence="4" key="1">
    <citation type="submission" date="2022-10" db="EMBL/GenBank/DDBJ databases">
        <authorList>
            <person name="Chen Y."/>
            <person name="Dougan E. K."/>
            <person name="Chan C."/>
            <person name="Rhodes N."/>
            <person name="Thang M."/>
        </authorList>
    </citation>
    <scope>NUCLEOTIDE SEQUENCE</scope>
</reference>
<protein>
    <submittedName>
        <fullName evidence="6">Guanine nucleotide-binding protein subunit beta-like protein</fullName>
    </submittedName>
</protein>
<dbReference type="EMBL" id="CAMXCT020000993">
    <property type="protein sequence ID" value="CAL1138845.1"/>
    <property type="molecule type" value="Genomic_DNA"/>
</dbReference>
<proteinExistence type="predicted"/>
<dbReference type="EMBL" id="CAMXCT010000993">
    <property type="protein sequence ID" value="CAI3985470.1"/>
    <property type="molecule type" value="Genomic_DNA"/>
</dbReference>
<dbReference type="AlphaFoldDB" id="A0A9P1C5I2"/>
<feature type="repeat" description="WD" evidence="3">
    <location>
        <begin position="342"/>
        <end position="374"/>
    </location>
</feature>
<dbReference type="InterPro" id="IPR036322">
    <property type="entry name" value="WD40_repeat_dom_sf"/>
</dbReference>
<evidence type="ECO:0000256" key="1">
    <source>
        <dbReference type="ARBA" id="ARBA00022574"/>
    </source>
</evidence>
<dbReference type="InterPro" id="IPR019775">
    <property type="entry name" value="WD40_repeat_CS"/>
</dbReference>
<evidence type="ECO:0000256" key="3">
    <source>
        <dbReference type="PROSITE-ProRule" id="PRU00221"/>
    </source>
</evidence>
<dbReference type="PROSITE" id="PS50082">
    <property type="entry name" value="WD_REPEATS_2"/>
    <property type="match status" value="5"/>
</dbReference>
<dbReference type="PANTHER" id="PTHR19879">
    <property type="entry name" value="TRANSCRIPTION INITIATION FACTOR TFIID"/>
    <property type="match status" value="1"/>
</dbReference>
<keyword evidence="7" id="KW-1185">Reference proteome</keyword>
<dbReference type="Pfam" id="PF00400">
    <property type="entry name" value="WD40"/>
    <property type="match status" value="7"/>
</dbReference>
<dbReference type="EMBL" id="CAMXCT030000993">
    <property type="protein sequence ID" value="CAL4772782.1"/>
    <property type="molecule type" value="Genomic_DNA"/>
</dbReference>
<organism evidence="4">
    <name type="scientific">Cladocopium goreaui</name>
    <dbReference type="NCBI Taxonomy" id="2562237"/>
    <lineage>
        <taxon>Eukaryota</taxon>
        <taxon>Sar</taxon>
        <taxon>Alveolata</taxon>
        <taxon>Dinophyceae</taxon>
        <taxon>Suessiales</taxon>
        <taxon>Symbiodiniaceae</taxon>
        <taxon>Cladocopium</taxon>
    </lineage>
</organism>
<dbReference type="InterPro" id="IPR020472">
    <property type="entry name" value="WD40_PAC1"/>
</dbReference>
<dbReference type="Gene3D" id="2.130.10.10">
    <property type="entry name" value="YVTN repeat-like/Quinoprotein amine dehydrogenase"/>
    <property type="match status" value="3"/>
</dbReference>
<keyword evidence="1 3" id="KW-0853">WD repeat</keyword>
<dbReference type="Proteomes" id="UP001152797">
    <property type="component" value="Unassembled WGS sequence"/>
</dbReference>
<dbReference type="PANTHER" id="PTHR19879:SF9">
    <property type="entry name" value="TRANSCRIPTION INITIATION FACTOR TFIID SUBUNIT 5"/>
    <property type="match status" value="1"/>
</dbReference>
<feature type="repeat" description="WD" evidence="3">
    <location>
        <begin position="383"/>
        <end position="424"/>
    </location>
</feature>
<dbReference type="InterPro" id="IPR015943">
    <property type="entry name" value="WD40/YVTN_repeat-like_dom_sf"/>
</dbReference>
<dbReference type="PROSITE" id="PS00678">
    <property type="entry name" value="WD_REPEATS_1"/>
    <property type="match status" value="1"/>
</dbReference>
<evidence type="ECO:0000313" key="5">
    <source>
        <dbReference type="EMBL" id="CAL1138845.1"/>
    </source>
</evidence>
<dbReference type="OrthoDB" id="429368at2759"/>